<name>A0ABS2PQP2_9STRE</name>
<gene>
    <name evidence="2" type="ORF">JOC28_000557</name>
</gene>
<accession>A0ABS2PQP2</accession>
<dbReference type="Pfam" id="PF01610">
    <property type="entry name" value="DDE_Tnp_ISL3"/>
    <property type="match status" value="1"/>
</dbReference>
<organism evidence="2 3">
    <name type="scientific">Streptococcus loxodontisalivarius</name>
    <dbReference type="NCBI Taxonomy" id="1349415"/>
    <lineage>
        <taxon>Bacteria</taxon>
        <taxon>Bacillati</taxon>
        <taxon>Bacillota</taxon>
        <taxon>Bacilli</taxon>
        <taxon>Lactobacillales</taxon>
        <taxon>Streptococcaceae</taxon>
        <taxon>Streptococcus</taxon>
    </lineage>
</organism>
<evidence type="ECO:0000259" key="1">
    <source>
        <dbReference type="Pfam" id="PF01610"/>
    </source>
</evidence>
<evidence type="ECO:0000313" key="2">
    <source>
        <dbReference type="EMBL" id="MBM7642263.1"/>
    </source>
</evidence>
<dbReference type="PANTHER" id="PTHR33498">
    <property type="entry name" value="TRANSPOSASE FOR INSERTION SEQUENCE ELEMENT IS1557"/>
    <property type="match status" value="1"/>
</dbReference>
<proteinExistence type="predicted"/>
<dbReference type="Proteomes" id="UP000697472">
    <property type="component" value="Unassembled WGS sequence"/>
</dbReference>
<reference evidence="2 3" key="1">
    <citation type="submission" date="2021-01" db="EMBL/GenBank/DDBJ databases">
        <title>Genomic Encyclopedia of Type Strains, Phase IV (KMG-IV): sequencing the most valuable type-strain genomes for metagenomic binning, comparative biology and taxonomic classification.</title>
        <authorList>
            <person name="Goeker M."/>
        </authorList>
    </citation>
    <scope>NUCLEOTIDE SEQUENCE [LARGE SCALE GENOMIC DNA]</scope>
    <source>
        <strain evidence="2 3">DSM 27382</strain>
    </source>
</reference>
<dbReference type="EMBL" id="JAFBEH010000007">
    <property type="protein sequence ID" value="MBM7642263.1"/>
    <property type="molecule type" value="Genomic_DNA"/>
</dbReference>
<dbReference type="PANTHER" id="PTHR33498:SF1">
    <property type="entry name" value="TRANSPOSASE FOR INSERTION SEQUENCE ELEMENT IS1557"/>
    <property type="match status" value="1"/>
</dbReference>
<comment type="caution">
    <text evidence="2">The sequence shown here is derived from an EMBL/GenBank/DDBJ whole genome shotgun (WGS) entry which is preliminary data.</text>
</comment>
<keyword evidence="3" id="KW-1185">Reference proteome</keyword>
<dbReference type="InterPro" id="IPR047951">
    <property type="entry name" value="Transpos_ISL3"/>
</dbReference>
<feature type="domain" description="Transposase IS204/IS1001/IS1096/IS1165 DDE" evidence="1">
    <location>
        <begin position="6"/>
        <end position="56"/>
    </location>
</feature>
<protein>
    <recommendedName>
        <fullName evidence="1">Transposase IS204/IS1001/IS1096/IS1165 DDE domain-containing protein</fullName>
    </recommendedName>
</protein>
<evidence type="ECO:0000313" key="3">
    <source>
        <dbReference type="Proteomes" id="UP000697472"/>
    </source>
</evidence>
<dbReference type="InterPro" id="IPR002560">
    <property type="entry name" value="Transposase_DDE"/>
</dbReference>
<sequence>MSFIAQDYDSNKIIAILDGRTQAVIRNHFLRYSHKVRRRVKVITMDMFSPYYGLAKSLRSVIFKLRLKQSIPRLFHSLTLKLSWIDFTLSKIYLVL</sequence>